<feature type="compositionally biased region" description="Polar residues" evidence="1">
    <location>
        <begin position="77"/>
        <end position="86"/>
    </location>
</feature>
<dbReference type="EMBL" id="MDYQ01000124">
    <property type="protein sequence ID" value="PRP81455.1"/>
    <property type="molecule type" value="Genomic_DNA"/>
</dbReference>
<keyword evidence="3" id="KW-1185">Reference proteome</keyword>
<comment type="caution">
    <text evidence="2">The sequence shown here is derived from an EMBL/GenBank/DDBJ whole genome shotgun (WGS) entry which is preliminary data.</text>
</comment>
<dbReference type="Proteomes" id="UP000241769">
    <property type="component" value="Unassembled WGS sequence"/>
</dbReference>
<feature type="region of interest" description="Disordered" evidence="1">
    <location>
        <begin position="67"/>
        <end position="107"/>
    </location>
</feature>
<organism evidence="2 3">
    <name type="scientific">Planoprotostelium fungivorum</name>
    <dbReference type="NCBI Taxonomy" id="1890364"/>
    <lineage>
        <taxon>Eukaryota</taxon>
        <taxon>Amoebozoa</taxon>
        <taxon>Evosea</taxon>
        <taxon>Variosea</taxon>
        <taxon>Cavosteliida</taxon>
        <taxon>Cavosteliaceae</taxon>
        <taxon>Planoprotostelium</taxon>
    </lineage>
</organism>
<evidence type="ECO:0000313" key="2">
    <source>
        <dbReference type="EMBL" id="PRP81455.1"/>
    </source>
</evidence>
<sequence length="107" mass="11879">MTCDCNVDTLGRDVIVTSEQPLTNSQHNNNCITPPTRAHHQNFHTLYTTKSTNVLASDKTTNVLAFDKTTNTHHQDSSSPEHQNIPITHPNDPHSPFPSKESTTNGF</sequence>
<reference evidence="2 3" key="1">
    <citation type="journal article" date="2018" name="Genome Biol. Evol.">
        <title>Multiple Roots of Fruiting Body Formation in Amoebozoa.</title>
        <authorList>
            <person name="Hillmann F."/>
            <person name="Forbes G."/>
            <person name="Novohradska S."/>
            <person name="Ferling I."/>
            <person name="Riege K."/>
            <person name="Groth M."/>
            <person name="Westermann M."/>
            <person name="Marz M."/>
            <person name="Spaller T."/>
            <person name="Winckler T."/>
            <person name="Schaap P."/>
            <person name="Glockner G."/>
        </authorList>
    </citation>
    <scope>NUCLEOTIDE SEQUENCE [LARGE SCALE GENOMIC DNA]</scope>
    <source>
        <strain evidence="2 3">Jena</strain>
    </source>
</reference>
<evidence type="ECO:0000256" key="1">
    <source>
        <dbReference type="SAM" id="MobiDB-lite"/>
    </source>
</evidence>
<evidence type="ECO:0000313" key="3">
    <source>
        <dbReference type="Proteomes" id="UP000241769"/>
    </source>
</evidence>
<name>A0A2P6NBX7_9EUKA</name>
<proteinExistence type="predicted"/>
<gene>
    <name evidence="2" type="ORF">PROFUN_10985</name>
</gene>
<accession>A0A2P6NBX7</accession>
<dbReference type="AlphaFoldDB" id="A0A2P6NBX7"/>
<protein>
    <submittedName>
        <fullName evidence="2">Uncharacterized protein</fullName>
    </submittedName>
</protein>
<dbReference type="InParanoid" id="A0A2P6NBX7"/>